<feature type="domain" description="2Fe-2S ferredoxin-type" evidence="2">
    <location>
        <begin position="7"/>
        <end position="99"/>
    </location>
</feature>
<reference evidence="4 5" key="1">
    <citation type="submission" date="2017-10" db="EMBL/GenBank/DDBJ databases">
        <title>Nyctiphanis sp. nov., isolated from the stomach of the euphausiid Nyctiphanes simplex (Hansen, 1911) in the Gulf of California.</title>
        <authorList>
            <person name="Gomez-Gil B."/>
            <person name="Aguilar-Mendez M."/>
            <person name="Lopez-Cortes A."/>
            <person name="Gomez-Gutierrez J."/>
            <person name="Roque A."/>
            <person name="Lang E."/>
            <person name="Gonzalez-Castillo A."/>
        </authorList>
    </citation>
    <scope>NUCLEOTIDE SEQUENCE [LARGE SCALE GENOMIC DNA]</scope>
    <source>
        <strain evidence="4 5">CAIM 600</strain>
    </source>
</reference>
<evidence type="ECO:0000256" key="1">
    <source>
        <dbReference type="ARBA" id="ARBA00034078"/>
    </source>
</evidence>
<dbReference type="SUPFAM" id="SSF52343">
    <property type="entry name" value="Ferredoxin reductase-like, C-terminal NADP-linked domain"/>
    <property type="match status" value="1"/>
</dbReference>
<dbReference type="PROSITE" id="PS51085">
    <property type="entry name" value="2FE2S_FER_2"/>
    <property type="match status" value="1"/>
</dbReference>
<accession>A0A4Q0YQ91</accession>
<dbReference type="InterPro" id="IPR017938">
    <property type="entry name" value="Riboflavin_synthase-like_b-brl"/>
</dbReference>
<evidence type="ECO:0000313" key="5">
    <source>
        <dbReference type="Proteomes" id="UP000290287"/>
    </source>
</evidence>
<dbReference type="InterPro" id="IPR017927">
    <property type="entry name" value="FAD-bd_FR_type"/>
</dbReference>
<dbReference type="PANTHER" id="PTHR47354">
    <property type="entry name" value="NADH OXIDOREDUCTASE HCR"/>
    <property type="match status" value="1"/>
</dbReference>
<gene>
    <name evidence="4" type="ORF">CS022_11095</name>
</gene>
<comment type="cofactor">
    <cofactor evidence="1">
        <name>[2Fe-2S] cluster</name>
        <dbReference type="ChEBI" id="CHEBI:190135"/>
    </cofactor>
</comment>
<dbReference type="RefSeq" id="WP_129122316.1">
    <property type="nucleotide sequence ID" value="NZ_PEIB01000011.1"/>
</dbReference>
<evidence type="ECO:0000313" key="4">
    <source>
        <dbReference type="EMBL" id="RXJ73267.1"/>
    </source>
</evidence>
<dbReference type="EMBL" id="PEIB01000011">
    <property type="protein sequence ID" value="RXJ73267.1"/>
    <property type="molecule type" value="Genomic_DNA"/>
</dbReference>
<dbReference type="Pfam" id="PF00175">
    <property type="entry name" value="NAD_binding_1"/>
    <property type="match status" value="1"/>
</dbReference>
<dbReference type="InterPro" id="IPR001041">
    <property type="entry name" value="2Fe-2S_ferredoxin-type"/>
</dbReference>
<evidence type="ECO:0000259" key="3">
    <source>
        <dbReference type="PROSITE" id="PS51384"/>
    </source>
</evidence>
<dbReference type="Pfam" id="PF00970">
    <property type="entry name" value="FAD_binding_6"/>
    <property type="match status" value="1"/>
</dbReference>
<dbReference type="InterPro" id="IPR001709">
    <property type="entry name" value="Flavoprot_Pyr_Nucl_cyt_Rdtase"/>
</dbReference>
<dbReference type="InterPro" id="IPR001433">
    <property type="entry name" value="OxRdtase_FAD/NAD-bd"/>
</dbReference>
<dbReference type="Gene3D" id="3.10.20.30">
    <property type="match status" value="1"/>
</dbReference>
<dbReference type="Pfam" id="PF00111">
    <property type="entry name" value="Fer2"/>
    <property type="match status" value="1"/>
</dbReference>
<dbReference type="InterPro" id="IPR039261">
    <property type="entry name" value="FNR_nucleotide-bd"/>
</dbReference>
<dbReference type="InterPro" id="IPR050415">
    <property type="entry name" value="MRET"/>
</dbReference>
<organism evidence="4 5">
    <name type="scientific">Veronia nyctiphanis</name>
    <dbReference type="NCBI Taxonomy" id="1278244"/>
    <lineage>
        <taxon>Bacteria</taxon>
        <taxon>Pseudomonadati</taxon>
        <taxon>Pseudomonadota</taxon>
        <taxon>Gammaproteobacteria</taxon>
        <taxon>Vibrionales</taxon>
        <taxon>Vibrionaceae</taxon>
        <taxon>Veronia</taxon>
    </lineage>
</organism>
<dbReference type="AlphaFoldDB" id="A0A4Q0YQ91"/>
<dbReference type="Gene3D" id="3.40.50.80">
    <property type="entry name" value="Nucleotide-binding domain of ferredoxin-NADP reductase (FNR) module"/>
    <property type="match status" value="1"/>
</dbReference>
<dbReference type="PRINTS" id="PR00410">
    <property type="entry name" value="PHEHYDRXLASE"/>
</dbReference>
<dbReference type="PRINTS" id="PR00371">
    <property type="entry name" value="FPNCR"/>
</dbReference>
<dbReference type="InterPro" id="IPR012675">
    <property type="entry name" value="Beta-grasp_dom_sf"/>
</dbReference>
<feature type="domain" description="FAD-binding FR-type" evidence="3">
    <location>
        <begin position="100"/>
        <end position="200"/>
    </location>
</feature>
<keyword evidence="5" id="KW-1185">Reference proteome</keyword>
<name>A0A4Q0YQ91_9GAMM</name>
<dbReference type="Proteomes" id="UP000290287">
    <property type="component" value="Unassembled WGS sequence"/>
</dbReference>
<sequence length="341" mass="37325">MFSFFSKKKTFSAEVNGKTITIASKETLLSAALRQNIDFPNSCRVGGCATCKCRLTSGKVRELTDSSYVLSEHELENDFILACQSVPVGDVTVEYEERATKTVSGTVVGQSSLTHDITQLTIKTNTPLSYRPGQYAELELAGLPNIKRSYSFATANSDPCSLTFFIRQVGNGRFSSRAVEEDLMGQSLSVTGPHGDFWLRAGEKDILVVAGGSGLAPIMAMLEQALTNRENRSVTLLFGARQQRDLYKLAEIKSLKDLWPTRFSFVPILSECSRDSDWQGGKGFVTDFIGEYIDGIGQAYLCGPPVMVDKAKETLISLGLNPNDIYADRFTTVTDSVPETA</sequence>
<protein>
    <submittedName>
        <fullName evidence="4">Oxidoreductase</fullName>
    </submittedName>
</protein>
<dbReference type="SUPFAM" id="SSF54292">
    <property type="entry name" value="2Fe-2S ferredoxin-like"/>
    <property type="match status" value="1"/>
</dbReference>
<comment type="caution">
    <text evidence="4">The sequence shown here is derived from an EMBL/GenBank/DDBJ whole genome shotgun (WGS) entry which is preliminary data.</text>
</comment>
<dbReference type="PANTHER" id="PTHR47354:SF5">
    <property type="entry name" value="PROTEIN RFBI"/>
    <property type="match status" value="1"/>
</dbReference>
<dbReference type="InterPro" id="IPR036010">
    <property type="entry name" value="2Fe-2S_ferredoxin-like_sf"/>
</dbReference>
<dbReference type="PROSITE" id="PS51384">
    <property type="entry name" value="FAD_FR"/>
    <property type="match status" value="1"/>
</dbReference>
<dbReference type="InterPro" id="IPR006058">
    <property type="entry name" value="2Fe2S_fd_BS"/>
</dbReference>
<proteinExistence type="predicted"/>
<dbReference type="SUPFAM" id="SSF63380">
    <property type="entry name" value="Riboflavin synthase domain-like"/>
    <property type="match status" value="1"/>
</dbReference>
<dbReference type="GO" id="GO:0016491">
    <property type="term" value="F:oxidoreductase activity"/>
    <property type="evidence" value="ECO:0007669"/>
    <property type="project" value="InterPro"/>
</dbReference>
<dbReference type="InterPro" id="IPR008333">
    <property type="entry name" value="Cbr1-like_FAD-bd_dom"/>
</dbReference>
<evidence type="ECO:0000259" key="2">
    <source>
        <dbReference type="PROSITE" id="PS51085"/>
    </source>
</evidence>
<dbReference type="PROSITE" id="PS00197">
    <property type="entry name" value="2FE2S_FER_1"/>
    <property type="match status" value="1"/>
</dbReference>
<dbReference type="OrthoDB" id="9806195at2"/>
<dbReference type="Gene3D" id="2.40.30.10">
    <property type="entry name" value="Translation factors"/>
    <property type="match status" value="1"/>
</dbReference>
<dbReference type="CDD" id="cd00207">
    <property type="entry name" value="fer2"/>
    <property type="match status" value="1"/>
</dbReference>
<dbReference type="GO" id="GO:0051537">
    <property type="term" value="F:2 iron, 2 sulfur cluster binding"/>
    <property type="evidence" value="ECO:0007669"/>
    <property type="project" value="InterPro"/>
</dbReference>